<accession>A0AAV9XVV0</accession>
<feature type="transmembrane region" description="Helical" evidence="1">
    <location>
        <begin position="479"/>
        <end position="499"/>
    </location>
</feature>
<keyword evidence="3" id="KW-1185">Reference proteome</keyword>
<dbReference type="GO" id="GO:0006506">
    <property type="term" value="P:GPI anchor biosynthetic process"/>
    <property type="evidence" value="ECO:0007669"/>
    <property type="project" value="InterPro"/>
</dbReference>
<feature type="transmembrane region" description="Helical" evidence="1">
    <location>
        <begin position="505"/>
        <end position="533"/>
    </location>
</feature>
<dbReference type="GO" id="GO:0005783">
    <property type="term" value="C:endoplasmic reticulum"/>
    <property type="evidence" value="ECO:0007669"/>
    <property type="project" value="TreeGrafter"/>
</dbReference>
<dbReference type="EMBL" id="JAWDEY010000022">
    <property type="protein sequence ID" value="KAK6588885.1"/>
    <property type="molecule type" value="Genomic_DNA"/>
</dbReference>
<feature type="transmembrane region" description="Helical" evidence="1">
    <location>
        <begin position="428"/>
        <end position="446"/>
    </location>
</feature>
<dbReference type="PANTHER" id="PTHR21329">
    <property type="entry name" value="PHOSPHATIDYLINOSITOL N-ACETYLGLUCOSAMINYLTRANSFERASE SUBUNIT Q-RELATED"/>
    <property type="match status" value="1"/>
</dbReference>
<comment type="caution">
    <text evidence="2">The sequence shown here is derived from an EMBL/GenBank/DDBJ whole genome shotgun (WGS) entry which is preliminary data.</text>
</comment>
<dbReference type="AlphaFoldDB" id="A0AAV9XVV0"/>
<gene>
    <name evidence="2" type="ORF">RS030_2252</name>
</gene>
<name>A0AAV9XVV0_9CRYT</name>
<keyword evidence="1" id="KW-1133">Transmembrane helix</keyword>
<protein>
    <submittedName>
        <fullName evidence="2">N-acetylglucosaminyl-phosphatidylinositol transferase involved in GIP anchor biosynthesis</fullName>
    </submittedName>
</protein>
<dbReference type="Proteomes" id="UP001311799">
    <property type="component" value="Unassembled WGS sequence"/>
</dbReference>
<evidence type="ECO:0000256" key="1">
    <source>
        <dbReference type="SAM" id="Phobius"/>
    </source>
</evidence>
<keyword evidence="1" id="KW-0472">Membrane</keyword>
<dbReference type="GO" id="GO:0016020">
    <property type="term" value="C:membrane"/>
    <property type="evidence" value="ECO:0007669"/>
    <property type="project" value="InterPro"/>
</dbReference>
<dbReference type="GO" id="GO:0016740">
    <property type="term" value="F:transferase activity"/>
    <property type="evidence" value="ECO:0007669"/>
    <property type="project" value="UniProtKB-KW"/>
</dbReference>
<proteinExistence type="predicted"/>
<reference evidence="2 3" key="1">
    <citation type="submission" date="2023-10" db="EMBL/GenBank/DDBJ databases">
        <title>Comparative genomics analysis reveals potential genetic determinants of host preference in Cryptosporidium xiaoi.</title>
        <authorList>
            <person name="Xiao L."/>
            <person name="Li J."/>
        </authorList>
    </citation>
    <scope>NUCLEOTIDE SEQUENCE [LARGE SCALE GENOMIC DNA]</scope>
    <source>
        <strain evidence="2 3">52996</strain>
    </source>
</reference>
<evidence type="ECO:0000313" key="2">
    <source>
        <dbReference type="EMBL" id="KAK6588885.1"/>
    </source>
</evidence>
<evidence type="ECO:0000313" key="3">
    <source>
        <dbReference type="Proteomes" id="UP001311799"/>
    </source>
</evidence>
<keyword evidence="1" id="KW-0812">Transmembrane</keyword>
<dbReference type="InterPro" id="IPR007720">
    <property type="entry name" value="PigQ/GPI1"/>
</dbReference>
<feature type="transmembrane region" description="Helical" evidence="1">
    <location>
        <begin position="306"/>
        <end position="332"/>
    </location>
</feature>
<sequence length="668" mass="77062">MELPSQIFLVVPEDLLKNSLGTPCEYIIFGNFTVWNEKVGILGVKSKCSFDELNTLDFTENTKIIGLLKFYNNRASEYYCRDILNRAITNSSKLPNDVMAMINVGLIHSNKNEYIVVSRLYDNELNTLVFQKVGIIIYSSHKRQISNLGSMLEDANRYLCNTINLIEEEKIKRNSVFFDTKHDVDNGELTLFKYCEMLMKENEVGTTINNTTFDKKTNHKIEPFFLQIFMNLIFYTMIGLSLISSLVWSGVSNFPVVQTLIQKNICATISQLAFKIKNQRNWIILDYMMKSADIKSNIRLHNSIQILLYSSITTIFVDYVFGIIFALGIDAFSEELIILMEKSFFYIYHDAIHTQVKWLMSFPAGFKLNQNLTTLIGNLTLAALKFWCDLTSQHFSDLNHNMIFLIKFASIACGMSVAVALIWDILNIYSFLLFFIYTIMAKLYNLNLKAIKTFFYIFRGIKSNIFSNIDHNSHYSEQLLIGTILFTIFVLILPTITAFYINFLFIWSCVYVALLFLFFTISIINTFPFYLILVNIFQPNSYSSGVFLREFFTNSSDQSILIFSYKKLGMNSICKPFSESLGHLLKIHLNIIQIIRSIISGNILHILNLQGYKVHHFRSTFISVCKKEVVEGMNCEKNTKNKPCLSNGNFHHYSFDSITLSQLYNLIA</sequence>
<feature type="transmembrane region" description="Helical" evidence="1">
    <location>
        <begin position="224"/>
        <end position="248"/>
    </location>
</feature>
<feature type="transmembrane region" description="Helical" evidence="1">
    <location>
        <begin position="402"/>
        <end position="422"/>
    </location>
</feature>
<dbReference type="PANTHER" id="PTHR21329:SF3">
    <property type="entry name" value="PHOSPHATIDYLINOSITOL N-ACETYLGLUCOSAMINYLTRANSFERASE SUBUNIT Q"/>
    <property type="match status" value="1"/>
</dbReference>
<keyword evidence="2" id="KW-0808">Transferase</keyword>
<organism evidence="2 3">
    <name type="scientific">Cryptosporidium xiaoi</name>
    <dbReference type="NCBI Taxonomy" id="659607"/>
    <lineage>
        <taxon>Eukaryota</taxon>
        <taxon>Sar</taxon>
        <taxon>Alveolata</taxon>
        <taxon>Apicomplexa</taxon>
        <taxon>Conoidasida</taxon>
        <taxon>Coccidia</taxon>
        <taxon>Eucoccidiorida</taxon>
        <taxon>Eimeriorina</taxon>
        <taxon>Cryptosporidiidae</taxon>
        <taxon>Cryptosporidium</taxon>
    </lineage>
</organism>
<dbReference type="Pfam" id="PF05024">
    <property type="entry name" value="Gpi1"/>
    <property type="match status" value="1"/>
</dbReference>